<keyword evidence="1" id="KW-0812">Transmembrane</keyword>
<evidence type="ECO:0000313" key="2">
    <source>
        <dbReference type="EMBL" id="TNN12341.1"/>
    </source>
</evidence>
<feature type="transmembrane region" description="Helical" evidence="1">
    <location>
        <begin position="6"/>
        <end position="24"/>
    </location>
</feature>
<accession>A0A4Z2D774</accession>
<reference evidence="2 3" key="1">
    <citation type="submission" date="2019-03" db="EMBL/GenBank/DDBJ databases">
        <title>An improved genome assembly of the fluke Schistosoma japonicum.</title>
        <authorList>
            <person name="Hu W."/>
            <person name="Luo F."/>
            <person name="Yin M."/>
            <person name="Mo X."/>
            <person name="Sun C."/>
            <person name="Wu Q."/>
            <person name="Zhu B."/>
            <person name="Xiang M."/>
            <person name="Wang J."/>
            <person name="Wang Y."/>
            <person name="Zhang T."/>
            <person name="Xu B."/>
            <person name="Zheng H."/>
            <person name="Feng Z."/>
        </authorList>
    </citation>
    <scope>NUCLEOTIDE SEQUENCE [LARGE SCALE GENOMIC DNA]</scope>
    <source>
        <strain evidence="2">HuSjv2</strain>
        <tissue evidence="2">Worms</tissue>
    </source>
</reference>
<protein>
    <submittedName>
        <fullName evidence="2">Uncharacterized protein</fullName>
    </submittedName>
</protein>
<evidence type="ECO:0000313" key="3">
    <source>
        <dbReference type="Proteomes" id="UP000311919"/>
    </source>
</evidence>
<comment type="caution">
    <text evidence="2">The sequence shown here is derived from an EMBL/GenBank/DDBJ whole genome shotgun (WGS) entry which is preliminary data.</text>
</comment>
<gene>
    <name evidence="2" type="ORF">EWB00_003850</name>
</gene>
<evidence type="ECO:0000256" key="1">
    <source>
        <dbReference type="SAM" id="Phobius"/>
    </source>
</evidence>
<dbReference type="EMBL" id="SKCS01000240">
    <property type="protein sequence ID" value="TNN12341.1"/>
    <property type="molecule type" value="Genomic_DNA"/>
</dbReference>
<sequence>TMKSNYVLVLLSVLMAVSTCLYVIKDNVVVEQPMDAEAEHLHDECYDDDKYYEEGNYSEVVYFTVWLKNVTRNTNVTEATKLQ</sequence>
<dbReference type="Proteomes" id="UP000311919">
    <property type="component" value="Unassembled WGS sequence"/>
</dbReference>
<feature type="non-terminal residue" evidence="2">
    <location>
        <position position="1"/>
    </location>
</feature>
<organism evidence="2 3">
    <name type="scientific">Schistosoma japonicum</name>
    <name type="common">Blood fluke</name>
    <dbReference type="NCBI Taxonomy" id="6182"/>
    <lineage>
        <taxon>Eukaryota</taxon>
        <taxon>Metazoa</taxon>
        <taxon>Spiralia</taxon>
        <taxon>Lophotrochozoa</taxon>
        <taxon>Platyhelminthes</taxon>
        <taxon>Trematoda</taxon>
        <taxon>Digenea</taxon>
        <taxon>Strigeidida</taxon>
        <taxon>Schistosomatoidea</taxon>
        <taxon>Schistosomatidae</taxon>
        <taxon>Schistosoma</taxon>
    </lineage>
</organism>
<keyword evidence="3" id="KW-1185">Reference proteome</keyword>
<keyword evidence="1" id="KW-0472">Membrane</keyword>
<dbReference type="AlphaFoldDB" id="A0A4Z2D774"/>
<proteinExistence type="predicted"/>
<name>A0A4Z2D774_SCHJA</name>
<keyword evidence="1" id="KW-1133">Transmembrane helix</keyword>